<evidence type="ECO:0000313" key="2">
    <source>
        <dbReference type="WBParaSite" id="JU765_v2.g2856.t1"/>
    </source>
</evidence>
<proteinExistence type="predicted"/>
<name>A0AC34R2Y6_9BILA</name>
<protein>
    <submittedName>
        <fullName evidence="2">Uncharacterized protein</fullName>
    </submittedName>
</protein>
<accession>A0AC34R2Y6</accession>
<reference evidence="2" key="1">
    <citation type="submission" date="2025-08" db="UniProtKB">
        <authorList>
            <consortium name="WormBaseParasite"/>
        </authorList>
    </citation>
    <scope>IDENTIFICATION</scope>
</reference>
<sequence>MLILRAIFNVAFVLYSILIPIVFVTSVEIWRLKYIRFFVKYKNKFCCRRLTIEDHSIRKLQHLRSSTGLQLGFEVNQERDLSFENLRKSWNA</sequence>
<dbReference type="Proteomes" id="UP000887576">
    <property type="component" value="Unplaced"/>
</dbReference>
<dbReference type="WBParaSite" id="JU765_v2.g2856.t1">
    <property type="protein sequence ID" value="JU765_v2.g2856.t1"/>
    <property type="gene ID" value="JU765_v2.g2856"/>
</dbReference>
<organism evidence="1 2">
    <name type="scientific">Panagrolaimus sp. JU765</name>
    <dbReference type="NCBI Taxonomy" id="591449"/>
    <lineage>
        <taxon>Eukaryota</taxon>
        <taxon>Metazoa</taxon>
        <taxon>Ecdysozoa</taxon>
        <taxon>Nematoda</taxon>
        <taxon>Chromadorea</taxon>
        <taxon>Rhabditida</taxon>
        <taxon>Tylenchina</taxon>
        <taxon>Panagrolaimomorpha</taxon>
        <taxon>Panagrolaimoidea</taxon>
        <taxon>Panagrolaimidae</taxon>
        <taxon>Panagrolaimus</taxon>
    </lineage>
</organism>
<evidence type="ECO:0000313" key="1">
    <source>
        <dbReference type="Proteomes" id="UP000887576"/>
    </source>
</evidence>